<reference evidence="7 8" key="1">
    <citation type="submission" date="2006-02" db="EMBL/GenBank/DDBJ databases">
        <authorList>
            <person name="Pinhassi J."/>
            <person name="Pedros-Alio C."/>
            <person name="Ferriera S."/>
            <person name="Johnson J."/>
            <person name="Kravitz S."/>
            <person name="Halpern A."/>
            <person name="Remington K."/>
            <person name="Beeson K."/>
            <person name="Tran B."/>
            <person name="Rogers Y.-H."/>
            <person name="Friedman R."/>
            <person name="Venter J.C."/>
        </authorList>
    </citation>
    <scope>NUCLEOTIDE SEQUENCE [LARGE SCALE GENOMIC DNA]</scope>
    <source>
        <strain evidence="7 8">MED92</strain>
    </source>
</reference>
<evidence type="ECO:0000256" key="6">
    <source>
        <dbReference type="SAM" id="SignalP"/>
    </source>
</evidence>
<dbReference type="GO" id="GO:0009252">
    <property type="term" value="P:peptidoglycan biosynthetic process"/>
    <property type="evidence" value="ECO:0007669"/>
    <property type="project" value="TreeGrafter"/>
</dbReference>
<evidence type="ECO:0000256" key="1">
    <source>
        <dbReference type="ARBA" id="ARBA00004442"/>
    </source>
</evidence>
<evidence type="ECO:0000313" key="8">
    <source>
        <dbReference type="Proteomes" id="UP000002171"/>
    </source>
</evidence>
<evidence type="ECO:0000256" key="3">
    <source>
        <dbReference type="ARBA" id="ARBA00022729"/>
    </source>
</evidence>
<dbReference type="RefSeq" id="WP_007022014.1">
    <property type="nucleotide sequence ID" value="NZ_CH724126.1"/>
</dbReference>
<dbReference type="PANTHER" id="PTHR38776">
    <property type="entry name" value="MLTA-INTERACTING PROTEIN-RELATED"/>
    <property type="match status" value="1"/>
</dbReference>
<feature type="signal peptide" evidence="6">
    <location>
        <begin position="1"/>
        <end position="22"/>
    </location>
</feature>
<dbReference type="EMBL" id="AAOW01000001">
    <property type="protein sequence ID" value="EAR62996.1"/>
    <property type="molecule type" value="Genomic_DNA"/>
</dbReference>
<dbReference type="Proteomes" id="UP000002171">
    <property type="component" value="Unassembled WGS sequence"/>
</dbReference>
<comment type="subcellular location">
    <subcellularLocation>
        <location evidence="1">Cell outer membrane</location>
    </subcellularLocation>
</comment>
<keyword evidence="8" id="KW-1185">Reference proteome</keyword>
<accession>A0A7U8GU09</accession>
<feature type="chain" id="PRO_5031506031" evidence="6">
    <location>
        <begin position="23"/>
        <end position="248"/>
    </location>
</feature>
<evidence type="ECO:0000256" key="4">
    <source>
        <dbReference type="ARBA" id="ARBA00023136"/>
    </source>
</evidence>
<evidence type="ECO:0000256" key="2">
    <source>
        <dbReference type="ARBA" id="ARBA00005722"/>
    </source>
</evidence>
<dbReference type="Pfam" id="PF06629">
    <property type="entry name" value="MipA"/>
    <property type="match status" value="1"/>
</dbReference>
<evidence type="ECO:0000256" key="5">
    <source>
        <dbReference type="ARBA" id="ARBA00023237"/>
    </source>
</evidence>
<gene>
    <name evidence="7" type="ORF">MED92_07751</name>
</gene>
<protein>
    <submittedName>
        <fullName evidence="7">Scaffolding protein for murein-synthesizing holoenzyme putative outer membrane protein</fullName>
    </submittedName>
</protein>
<dbReference type="AlphaFoldDB" id="A0A7U8GU09"/>
<comment type="caution">
    <text evidence="7">The sequence shown here is derived from an EMBL/GenBank/DDBJ whole genome shotgun (WGS) entry which is preliminary data.</text>
</comment>
<keyword evidence="4" id="KW-0472">Membrane</keyword>
<dbReference type="OrthoDB" id="8562138at2"/>
<name>A0A7U8GU09_NEPCE</name>
<dbReference type="GO" id="GO:0009279">
    <property type="term" value="C:cell outer membrane"/>
    <property type="evidence" value="ECO:0007669"/>
    <property type="project" value="UniProtKB-SubCell"/>
</dbReference>
<evidence type="ECO:0000313" key="7">
    <source>
        <dbReference type="EMBL" id="EAR62996.1"/>
    </source>
</evidence>
<keyword evidence="3 6" id="KW-0732">Signal</keyword>
<comment type="similarity">
    <text evidence="2">Belongs to the MipA/OmpV family.</text>
</comment>
<keyword evidence="5" id="KW-0998">Cell outer membrane</keyword>
<organism evidence="7 8">
    <name type="scientific">Neptuniibacter caesariensis</name>
    <dbReference type="NCBI Taxonomy" id="207954"/>
    <lineage>
        <taxon>Bacteria</taxon>
        <taxon>Pseudomonadati</taxon>
        <taxon>Pseudomonadota</taxon>
        <taxon>Gammaproteobacteria</taxon>
        <taxon>Oceanospirillales</taxon>
        <taxon>Oceanospirillaceae</taxon>
        <taxon>Neptuniibacter</taxon>
    </lineage>
</organism>
<dbReference type="InterPro" id="IPR010583">
    <property type="entry name" value="MipA"/>
</dbReference>
<sequence length="248" mass="27390">MRTTKVMLPFILGIGFISQAQANEDAEFMLGLGVSSGKSIYKGVGTETDVIPMFAYEKGDFYLMGPELGYHLVNNEQFQLTAIASYRLEGYEAGDSTALAGMDERKGAIELGIGASFDTAYGEWSATALADVSNEHDGYELALGWEKRIELSRQWSLTPEATISYRSKDLNNYYYGVKASEATANRAVYTADSGSVYGFGINADYMIDQQQMVRLGAGYTHYGNEISNSSIVEKDSNYDLSAMYIYRF</sequence>
<dbReference type="PANTHER" id="PTHR38776:SF1">
    <property type="entry name" value="MLTA-INTERACTING PROTEIN-RELATED"/>
    <property type="match status" value="1"/>
</dbReference>
<proteinExistence type="inferred from homology"/>